<keyword evidence="4" id="KW-0547">Nucleotide-binding</keyword>
<proteinExistence type="predicted"/>
<protein>
    <recommendedName>
        <fullName evidence="8">SUMO-conjugating enzyme UBC9</fullName>
    </recommendedName>
    <alternativeName>
        <fullName evidence="9">Ubiquitin carrier protein 9</fullName>
    </alternativeName>
</protein>
<dbReference type="PROSITE" id="PS50127">
    <property type="entry name" value="UBC_2"/>
    <property type="match status" value="1"/>
</dbReference>
<evidence type="ECO:0000313" key="11">
    <source>
        <dbReference type="EMBL" id="KAJ3428297.1"/>
    </source>
</evidence>
<dbReference type="CDD" id="cd23798">
    <property type="entry name" value="UBCc_UBE2I"/>
    <property type="match status" value="1"/>
</dbReference>
<reference evidence="11" key="1">
    <citation type="submission" date="2022-08" db="EMBL/GenBank/DDBJ databases">
        <title>Novel sulphate-reducing endosymbionts in the free-living metamonad Anaeramoeba.</title>
        <authorList>
            <person name="Jerlstrom-Hultqvist J."/>
            <person name="Cepicka I."/>
            <person name="Gallot-Lavallee L."/>
            <person name="Salas-Leiva D."/>
            <person name="Curtis B.A."/>
            <person name="Zahonova K."/>
            <person name="Pipaliya S."/>
            <person name="Dacks J."/>
            <person name="Roger A.J."/>
        </authorList>
    </citation>
    <scope>NUCLEOTIDE SEQUENCE</scope>
    <source>
        <strain evidence="11">Busselton2</strain>
    </source>
</reference>
<dbReference type="Gene3D" id="3.10.110.10">
    <property type="entry name" value="Ubiquitin Conjugating Enzyme"/>
    <property type="match status" value="1"/>
</dbReference>
<keyword evidence="7" id="KW-0539">Nucleus</keyword>
<dbReference type="GO" id="GO:0005524">
    <property type="term" value="F:ATP binding"/>
    <property type="evidence" value="ECO:0007669"/>
    <property type="project" value="UniProtKB-KW"/>
</dbReference>
<dbReference type="InterPro" id="IPR000608">
    <property type="entry name" value="UBC"/>
</dbReference>
<evidence type="ECO:0000256" key="5">
    <source>
        <dbReference type="ARBA" id="ARBA00022786"/>
    </source>
</evidence>
<evidence type="ECO:0000259" key="10">
    <source>
        <dbReference type="PROSITE" id="PS50127"/>
    </source>
</evidence>
<dbReference type="InterPro" id="IPR050113">
    <property type="entry name" value="Ub_conjugating_enzyme"/>
</dbReference>
<dbReference type="InterPro" id="IPR016135">
    <property type="entry name" value="UBQ-conjugating_enzyme/RWD"/>
</dbReference>
<evidence type="ECO:0000256" key="9">
    <source>
        <dbReference type="ARBA" id="ARBA00044296"/>
    </source>
</evidence>
<name>A0AAV7YK17_9EUKA</name>
<evidence type="ECO:0000256" key="2">
    <source>
        <dbReference type="ARBA" id="ARBA00004718"/>
    </source>
</evidence>
<comment type="pathway">
    <text evidence="2">Protein modification; protein sumoylation.</text>
</comment>
<evidence type="ECO:0000256" key="8">
    <source>
        <dbReference type="ARBA" id="ARBA00039165"/>
    </source>
</evidence>
<gene>
    <name evidence="11" type="ORF">M0812_25929</name>
</gene>
<feature type="domain" description="UBC core" evidence="10">
    <location>
        <begin position="5"/>
        <end position="155"/>
    </location>
</feature>
<dbReference type="GO" id="GO:0005634">
    <property type="term" value="C:nucleus"/>
    <property type="evidence" value="ECO:0007669"/>
    <property type="project" value="UniProtKB-SubCell"/>
</dbReference>
<comment type="caution">
    <text evidence="11">The sequence shown here is derived from an EMBL/GenBank/DDBJ whole genome shotgun (WGS) entry which is preliminary data.</text>
</comment>
<comment type="subcellular location">
    <subcellularLocation>
        <location evidence="1">Nucleus</location>
    </subcellularLocation>
</comment>
<evidence type="ECO:0000313" key="12">
    <source>
        <dbReference type="Proteomes" id="UP001146793"/>
    </source>
</evidence>
<evidence type="ECO:0000256" key="7">
    <source>
        <dbReference type="ARBA" id="ARBA00023242"/>
    </source>
</evidence>
<organism evidence="11 12">
    <name type="scientific">Anaeramoeba flamelloides</name>
    <dbReference type="NCBI Taxonomy" id="1746091"/>
    <lineage>
        <taxon>Eukaryota</taxon>
        <taxon>Metamonada</taxon>
        <taxon>Anaeramoebidae</taxon>
        <taxon>Anaeramoeba</taxon>
    </lineage>
</organism>
<dbReference type="EMBL" id="JANTQA010000060">
    <property type="protein sequence ID" value="KAJ3428297.1"/>
    <property type="molecule type" value="Genomic_DNA"/>
</dbReference>
<dbReference type="GO" id="GO:0019787">
    <property type="term" value="F:ubiquitin-like protein transferase activity"/>
    <property type="evidence" value="ECO:0007669"/>
    <property type="project" value="UniProtKB-ARBA"/>
</dbReference>
<keyword evidence="3" id="KW-0808">Transferase</keyword>
<evidence type="ECO:0000256" key="6">
    <source>
        <dbReference type="ARBA" id="ARBA00022840"/>
    </source>
</evidence>
<dbReference type="Proteomes" id="UP001146793">
    <property type="component" value="Unassembled WGS sequence"/>
</dbReference>
<dbReference type="FunFam" id="3.10.110.10:FF:000035">
    <property type="entry name" value="SUMO-conjugating enzyme ubc9"/>
    <property type="match status" value="1"/>
</dbReference>
<sequence length="155" mass="17950">MDGSFALSRLKQERKEWRKTHPYGFVARPTKNENQILDYFEWDCIVPGKKGTLWAGGKFKMKLYFPEDYPASPPKARFLPPLFHVNCYPSGTVCLSILSDGWKPGINLKQIMLGIQNWFDDPNPESPAQRPALELFLKDRGEYDQKIREQTAQNL</sequence>
<dbReference type="Pfam" id="PF00179">
    <property type="entry name" value="UQ_con"/>
    <property type="match status" value="1"/>
</dbReference>
<accession>A0AAV7YK17</accession>
<evidence type="ECO:0000256" key="3">
    <source>
        <dbReference type="ARBA" id="ARBA00022679"/>
    </source>
</evidence>
<keyword evidence="6" id="KW-0067">ATP-binding</keyword>
<dbReference type="SUPFAM" id="SSF54495">
    <property type="entry name" value="UBC-like"/>
    <property type="match status" value="1"/>
</dbReference>
<dbReference type="AlphaFoldDB" id="A0AAV7YK17"/>
<evidence type="ECO:0000256" key="4">
    <source>
        <dbReference type="ARBA" id="ARBA00022741"/>
    </source>
</evidence>
<dbReference type="SMART" id="SM00212">
    <property type="entry name" value="UBCc"/>
    <property type="match status" value="1"/>
</dbReference>
<dbReference type="GO" id="GO:0005694">
    <property type="term" value="C:chromosome"/>
    <property type="evidence" value="ECO:0007669"/>
    <property type="project" value="UniProtKB-ARBA"/>
</dbReference>
<dbReference type="PANTHER" id="PTHR24067">
    <property type="entry name" value="UBIQUITIN-CONJUGATING ENZYME E2"/>
    <property type="match status" value="1"/>
</dbReference>
<evidence type="ECO:0000256" key="1">
    <source>
        <dbReference type="ARBA" id="ARBA00004123"/>
    </source>
</evidence>
<keyword evidence="5" id="KW-0833">Ubl conjugation pathway</keyword>